<accession>A0AAJ4NGA4</accession>
<dbReference type="SMART" id="SM00354">
    <property type="entry name" value="HTH_LACI"/>
    <property type="match status" value="1"/>
</dbReference>
<dbReference type="Proteomes" id="UP000682358">
    <property type="component" value="Chromosome"/>
</dbReference>
<dbReference type="PANTHER" id="PTHR30146:SF33">
    <property type="entry name" value="TRANSCRIPTIONAL REGULATOR"/>
    <property type="match status" value="1"/>
</dbReference>
<dbReference type="PANTHER" id="PTHR30146">
    <property type="entry name" value="LACI-RELATED TRANSCRIPTIONAL REPRESSOR"/>
    <property type="match status" value="1"/>
</dbReference>
<dbReference type="Gene3D" id="3.40.50.2300">
    <property type="match status" value="2"/>
</dbReference>
<dbReference type="Pfam" id="PF13377">
    <property type="entry name" value="Peripla_BP_3"/>
    <property type="match status" value="1"/>
</dbReference>
<evidence type="ECO:0000313" key="6">
    <source>
        <dbReference type="Proteomes" id="UP000682358"/>
    </source>
</evidence>
<dbReference type="InterPro" id="IPR046335">
    <property type="entry name" value="LacI/GalR-like_sensor"/>
</dbReference>
<dbReference type="EMBL" id="CP076405">
    <property type="protein sequence ID" value="QWQ19295.2"/>
    <property type="molecule type" value="Genomic_DNA"/>
</dbReference>
<evidence type="ECO:0000313" key="5">
    <source>
        <dbReference type="EMBL" id="QWQ19295.2"/>
    </source>
</evidence>
<evidence type="ECO:0000256" key="2">
    <source>
        <dbReference type="ARBA" id="ARBA00023125"/>
    </source>
</evidence>
<evidence type="ECO:0000259" key="4">
    <source>
        <dbReference type="PROSITE" id="PS50932"/>
    </source>
</evidence>
<evidence type="ECO:0000256" key="1">
    <source>
        <dbReference type="ARBA" id="ARBA00023015"/>
    </source>
</evidence>
<protein>
    <submittedName>
        <fullName evidence="5">LacI family DNA-binding transcriptional regulator</fullName>
    </submittedName>
</protein>
<feature type="domain" description="HTH lacI-type" evidence="4">
    <location>
        <begin position="13"/>
        <end position="67"/>
    </location>
</feature>
<dbReference type="CDD" id="cd01575">
    <property type="entry name" value="PBP1_GntR"/>
    <property type="match status" value="1"/>
</dbReference>
<dbReference type="GO" id="GO:0000976">
    <property type="term" value="F:transcription cis-regulatory region binding"/>
    <property type="evidence" value="ECO:0007669"/>
    <property type="project" value="TreeGrafter"/>
</dbReference>
<keyword evidence="3" id="KW-0804">Transcription</keyword>
<dbReference type="Gene3D" id="1.10.260.40">
    <property type="entry name" value="lambda repressor-like DNA-binding domains"/>
    <property type="match status" value="1"/>
</dbReference>
<organism evidence="5 6">
    <name type="scientific">Providencia rettgeri</name>
    <dbReference type="NCBI Taxonomy" id="587"/>
    <lineage>
        <taxon>Bacteria</taxon>
        <taxon>Pseudomonadati</taxon>
        <taxon>Pseudomonadota</taxon>
        <taxon>Gammaproteobacteria</taxon>
        <taxon>Enterobacterales</taxon>
        <taxon>Morganellaceae</taxon>
        <taxon>Providencia</taxon>
    </lineage>
</organism>
<reference evidence="5" key="1">
    <citation type="submission" date="2021-06" db="EMBL/GenBank/DDBJ databases">
        <title>Emergence of genetically related NDM-1-producing Providencia rettgeri strains in Argentina.</title>
        <authorList>
            <person name="Pasteran F."/>
            <person name="Meo A."/>
            <person name="Gomez S."/>
            <person name="Derdoy L."/>
            <person name="Albronoz E."/>
            <person name="Faccone D."/>
            <person name="Guerriero L."/>
            <person name="Archuby D."/>
            <person name="Tarzia A."/>
            <person name="Lopez M."/>
            <person name="Corso A."/>
        </authorList>
    </citation>
    <scope>NUCLEOTIDE SEQUENCE</scope>
    <source>
        <strain evidence="5">PreM15628</strain>
    </source>
</reference>
<dbReference type="PROSITE" id="PS50932">
    <property type="entry name" value="HTH_LACI_2"/>
    <property type="match status" value="1"/>
</dbReference>
<dbReference type="InterPro" id="IPR000843">
    <property type="entry name" value="HTH_LacI"/>
</dbReference>
<gene>
    <name evidence="5" type="ORF">KOF27_11620</name>
</gene>
<dbReference type="Pfam" id="PF00356">
    <property type="entry name" value="LacI"/>
    <property type="match status" value="1"/>
</dbReference>
<dbReference type="CDD" id="cd01392">
    <property type="entry name" value="HTH_LacI"/>
    <property type="match status" value="1"/>
</dbReference>
<dbReference type="SUPFAM" id="SSF47413">
    <property type="entry name" value="lambda repressor-like DNA-binding domains"/>
    <property type="match status" value="1"/>
</dbReference>
<evidence type="ECO:0000256" key="3">
    <source>
        <dbReference type="ARBA" id="ARBA00023163"/>
    </source>
</evidence>
<sequence>MQKIRKRKNTGRVTLQDVAKFAGVGSMTVSRALRTPELVSDKLREKINAAVEELGYIPNSAAGILASGQSRTVAVLIPSLRDNASSVFLQSLQEALNKNSYQVVIGSHDYQQKKESEVLSTLLQSNPAALIVFGAINSESVSNYLKNLDIPVVSVAGESNHPVTLNIKSNVGDAVNFLTNYMLQKGYKKIGYIGAQMDSKMQSQQLSGWNRAMLAYNQSADQSITTPYVATMDFGRQAISEMLTRQPELEAVICSHEMIALGVIFECQRRLIQIPKMLAIACVEGTSNCDHIHPSLTSVRIDYSKMARETAKRLQKWLADVDCDFVERKEGVVFPYKFEARQSAWNIIYRMLITFSWISCLSLSE</sequence>
<dbReference type="PROSITE" id="PS00356">
    <property type="entry name" value="HTH_LACI_1"/>
    <property type="match status" value="1"/>
</dbReference>
<keyword evidence="2 5" id="KW-0238">DNA-binding</keyword>
<keyword evidence="1" id="KW-0805">Transcription regulation</keyword>
<name>A0AAJ4NGA4_PRORE</name>
<dbReference type="InterPro" id="IPR010982">
    <property type="entry name" value="Lambda_DNA-bd_dom_sf"/>
</dbReference>
<proteinExistence type="predicted"/>
<dbReference type="AlphaFoldDB" id="A0AAJ4NGA4"/>
<dbReference type="InterPro" id="IPR028082">
    <property type="entry name" value="Peripla_BP_I"/>
</dbReference>
<dbReference type="SUPFAM" id="SSF53822">
    <property type="entry name" value="Periplasmic binding protein-like I"/>
    <property type="match status" value="1"/>
</dbReference>
<dbReference type="GO" id="GO:0003700">
    <property type="term" value="F:DNA-binding transcription factor activity"/>
    <property type="evidence" value="ECO:0007669"/>
    <property type="project" value="TreeGrafter"/>
</dbReference>